<sequence length="836" mass="93539">MKPAKFKFPSNTKDFANLLFSTRQPMNSFLTFPETNPTPPQYTHPSHSNSPLDSVSYTKLVQSSIKTGSLIHGKLAHSHMIKTSFKPCLFLLNNLLLMYGKFCEICTAQNLFDKMPKRNIISYNSLISGYSKMGFYAKVLHAFSEARMIGLKVDKFTYAGALGVCGQTGNIELGKLIHGLVIVSGSSEHVFLINSLIDMYSKCGQVDQARLLFECSRDLDDVSWNSLIAGYVRMGANEEVSRLVRKMHRSGFRLNTYTLGSALKACTNFMFSEQYGKLVHGYTIKLGLDLDVVVGTALLDMYAKAGYLSDAIQIFRFIPNHNIIMYNAMIAGFLQTETISGAFAQEAVNLFLEMQRQGMNPSKFTFSSILKACIVFETFEFGKQIHAQICKRSLQSDEFIGSALIDFYFVSGLTEDGLRCFNSTPKLDVVSWTSMIAGYVQNRQFENALALFHQLLASGKKPDEFVISSVLSACANLAAARPGELIQGYAVKSGVEKSTIIQNAQICMYAKSGEIESAHLTFKETEDPDVVTWSVMISSYAQHGCAKEALRLFDLMTGCDVDPNHITFLGVLTACSHGGLVEEGLRYFEIMKRDYGIATNVKHCACIVDLLGRAGRLEEAQKFILESVFADDPVMWRALLSACRVHKDPVMGKHIADRVIELEPQASSSYVLLYNIYTDAGIEVPAIEVRKMMQDRGVKKEPGISWIEVGNKVHSFVVGDRSHPMCQLIYARLDEILVKVKKIGFNDLRLLFSTSELEFKDSTAVNYHSEKLAVTFGIISFPRSAPVRVMKNLRVCLGCHMTMKLISEVEKREIILRDPIRFHHFKEGSCSCKDYW</sequence>
<comment type="similarity">
    <text evidence="1">Belongs to the PPR family. PCMP-H subfamily.</text>
</comment>
<keyword evidence="7" id="KW-1185">Reference proteome</keyword>
<protein>
    <submittedName>
        <fullName evidence="6">Pentatricopeptide repeat-containing protein</fullName>
    </submittedName>
</protein>
<dbReference type="EMBL" id="JARAOO010000012">
    <property type="protein sequence ID" value="KAJ7949676.1"/>
    <property type="molecule type" value="Genomic_DNA"/>
</dbReference>
<reference evidence="6" key="1">
    <citation type="journal article" date="2023" name="Science">
        <title>Elucidation of the pathway for biosynthesis of saponin adjuvants from the soapbark tree.</title>
        <authorList>
            <person name="Reed J."/>
            <person name="Orme A."/>
            <person name="El-Demerdash A."/>
            <person name="Owen C."/>
            <person name="Martin L.B.B."/>
            <person name="Misra R.C."/>
            <person name="Kikuchi S."/>
            <person name="Rejzek M."/>
            <person name="Martin A.C."/>
            <person name="Harkess A."/>
            <person name="Leebens-Mack J."/>
            <person name="Louveau T."/>
            <person name="Stephenson M.J."/>
            <person name="Osbourn A."/>
        </authorList>
    </citation>
    <scope>NUCLEOTIDE SEQUENCE</scope>
    <source>
        <strain evidence="6">S10</strain>
    </source>
</reference>
<evidence type="ECO:0000256" key="2">
    <source>
        <dbReference type="ARBA" id="ARBA00022737"/>
    </source>
</evidence>
<dbReference type="GO" id="GO:0009451">
    <property type="term" value="P:RNA modification"/>
    <property type="evidence" value="ECO:0007669"/>
    <property type="project" value="InterPro"/>
</dbReference>
<feature type="repeat" description="PPR" evidence="3">
    <location>
        <begin position="529"/>
        <end position="563"/>
    </location>
</feature>
<dbReference type="Pfam" id="PF01535">
    <property type="entry name" value="PPR"/>
    <property type="match status" value="3"/>
</dbReference>
<dbReference type="FunFam" id="1.25.40.10:FF:001495">
    <property type="entry name" value="Pentatricopeptide repeat-containing protein At3g13880"/>
    <property type="match status" value="1"/>
</dbReference>
<dbReference type="InterPro" id="IPR032867">
    <property type="entry name" value="DYW_dom"/>
</dbReference>
<dbReference type="InterPro" id="IPR011990">
    <property type="entry name" value="TPR-like_helical_dom_sf"/>
</dbReference>
<dbReference type="Pfam" id="PF20430">
    <property type="entry name" value="Eplus_motif"/>
    <property type="match status" value="1"/>
</dbReference>
<feature type="region of interest" description="Disordered" evidence="4">
    <location>
        <begin position="30"/>
        <end position="49"/>
    </location>
</feature>
<name>A0AAD7PBR7_QUISA</name>
<keyword evidence="2" id="KW-0677">Repeat</keyword>
<evidence type="ECO:0000256" key="4">
    <source>
        <dbReference type="SAM" id="MobiDB-lite"/>
    </source>
</evidence>
<dbReference type="Pfam" id="PF20431">
    <property type="entry name" value="E_motif"/>
    <property type="match status" value="1"/>
</dbReference>
<proteinExistence type="inferred from homology"/>
<dbReference type="PANTHER" id="PTHR47926:SF381">
    <property type="entry name" value="DYW DOMAIN-CONTAINING PROTEIN"/>
    <property type="match status" value="1"/>
</dbReference>
<accession>A0AAD7PBR7</accession>
<organism evidence="6 7">
    <name type="scientific">Quillaja saponaria</name>
    <name type="common">Soap bark tree</name>
    <dbReference type="NCBI Taxonomy" id="32244"/>
    <lineage>
        <taxon>Eukaryota</taxon>
        <taxon>Viridiplantae</taxon>
        <taxon>Streptophyta</taxon>
        <taxon>Embryophyta</taxon>
        <taxon>Tracheophyta</taxon>
        <taxon>Spermatophyta</taxon>
        <taxon>Magnoliopsida</taxon>
        <taxon>eudicotyledons</taxon>
        <taxon>Gunneridae</taxon>
        <taxon>Pentapetalae</taxon>
        <taxon>rosids</taxon>
        <taxon>fabids</taxon>
        <taxon>Fabales</taxon>
        <taxon>Quillajaceae</taxon>
        <taxon>Quillaja</taxon>
    </lineage>
</organism>
<dbReference type="GO" id="GO:0003723">
    <property type="term" value="F:RNA binding"/>
    <property type="evidence" value="ECO:0007669"/>
    <property type="project" value="InterPro"/>
</dbReference>
<evidence type="ECO:0000313" key="6">
    <source>
        <dbReference type="EMBL" id="KAJ7949676.1"/>
    </source>
</evidence>
<feature type="repeat" description="PPR" evidence="3">
    <location>
        <begin position="322"/>
        <end position="361"/>
    </location>
</feature>
<dbReference type="InterPro" id="IPR046848">
    <property type="entry name" value="E_motif"/>
</dbReference>
<evidence type="ECO:0000256" key="1">
    <source>
        <dbReference type="ARBA" id="ARBA00006643"/>
    </source>
</evidence>
<comment type="caution">
    <text evidence="6">The sequence shown here is derived from an EMBL/GenBank/DDBJ whole genome shotgun (WGS) entry which is preliminary data.</text>
</comment>
<feature type="repeat" description="PPR" evidence="3">
    <location>
        <begin position="428"/>
        <end position="462"/>
    </location>
</feature>
<dbReference type="InterPro" id="IPR046849">
    <property type="entry name" value="E2_motif"/>
</dbReference>
<evidence type="ECO:0000313" key="7">
    <source>
        <dbReference type="Proteomes" id="UP001163823"/>
    </source>
</evidence>
<dbReference type="FunFam" id="1.25.40.10:FF:000776">
    <property type="entry name" value="Pentatricopeptide repeat-containing protein At3g13880"/>
    <property type="match status" value="1"/>
</dbReference>
<dbReference type="FunFam" id="1.25.40.10:FF:000227">
    <property type="entry name" value="Pentatricopeptide repeat-containing protein At3g13880"/>
    <property type="match status" value="1"/>
</dbReference>
<dbReference type="Proteomes" id="UP001163823">
    <property type="component" value="Chromosome 12"/>
</dbReference>
<dbReference type="NCBIfam" id="TIGR00756">
    <property type="entry name" value="PPR"/>
    <property type="match status" value="3"/>
</dbReference>
<dbReference type="Pfam" id="PF14432">
    <property type="entry name" value="DYW_deaminase"/>
    <property type="match status" value="1"/>
</dbReference>
<feature type="repeat" description="PPR" evidence="3">
    <location>
        <begin position="119"/>
        <end position="153"/>
    </location>
</feature>
<dbReference type="InterPro" id="IPR002885">
    <property type="entry name" value="PPR_rpt"/>
</dbReference>
<dbReference type="Gene3D" id="1.25.40.10">
    <property type="entry name" value="Tetratricopeptide repeat domain"/>
    <property type="match status" value="5"/>
</dbReference>
<gene>
    <name evidence="6" type="ORF">O6P43_029984</name>
</gene>
<dbReference type="PANTHER" id="PTHR47926">
    <property type="entry name" value="PENTATRICOPEPTIDE REPEAT-CONTAINING PROTEIN"/>
    <property type="match status" value="1"/>
</dbReference>
<dbReference type="Pfam" id="PF13041">
    <property type="entry name" value="PPR_2"/>
    <property type="match status" value="4"/>
</dbReference>
<dbReference type="GO" id="GO:0008270">
    <property type="term" value="F:zinc ion binding"/>
    <property type="evidence" value="ECO:0007669"/>
    <property type="project" value="InterPro"/>
</dbReference>
<dbReference type="AlphaFoldDB" id="A0AAD7PBR7"/>
<dbReference type="PROSITE" id="PS51375">
    <property type="entry name" value="PPR"/>
    <property type="match status" value="5"/>
</dbReference>
<dbReference type="InterPro" id="IPR046960">
    <property type="entry name" value="PPR_At4g14850-like_plant"/>
</dbReference>
<dbReference type="KEGG" id="qsa:O6P43_029984"/>
<evidence type="ECO:0000256" key="3">
    <source>
        <dbReference type="PROSITE-ProRule" id="PRU00708"/>
    </source>
</evidence>
<feature type="domain" description="DYW" evidence="5">
    <location>
        <begin position="765"/>
        <end position="836"/>
    </location>
</feature>
<feature type="repeat" description="PPR" evidence="3">
    <location>
        <begin position="220"/>
        <end position="254"/>
    </location>
</feature>
<evidence type="ECO:0000259" key="5">
    <source>
        <dbReference type="Pfam" id="PF14432"/>
    </source>
</evidence>